<dbReference type="InterPro" id="IPR001242">
    <property type="entry name" value="Condensation_dom"/>
</dbReference>
<dbReference type="InterPro" id="IPR023213">
    <property type="entry name" value="CAT-like_dom_sf"/>
</dbReference>
<dbReference type="Gene3D" id="3.30.559.10">
    <property type="entry name" value="Chloramphenicol acetyltransferase-like domain"/>
    <property type="match status" value="1"/>
</dbReference>
<evidence type="ECO:0000313" key="2">
    <source>
        <dbReference type="EMBL" id="UWP79534.1"/>
    </source>
</evidence>
<keyword evidence="3" id="KW-1185">Reference proteome</keyword>
<organism evidence="2 3">
    <name type="scientific">Dactylosporangium fulvum</name>
    <dbReference type="NCBI Taxonomy" id="53359"/>
    <lineage>
        <taxon>Bacteria</taxon>
        <taxon>Bacillati</taxon>
        <taxon>Actinomycetota</taxon>
        <taxon>Actinomycetes</taxon>
        <taxon>Micromonosporales</taxon>
        <taxon>Micromonosporaceae</taxon>
        <taxon>Dactylosporangium</taxon>
    </lineage>
</organism>
<dbReference type="Proteomes" id="UP001059617">
    <property type="component" value="Chromosome"/>
</dbReference>
<gene>
    <name evidence="2" type="ORF">Dfulv_30755</name>
</gene>
<dbReference type="Pfam" id="PF00668">
    <property type="entry name" value="Condensation"/>
    <property type="match status" value="1"/>
</dbReference>
<dbReference type="PANTHER" id="PTHR45527:SF1">
    <property type="entry name" value="FATTY ACID SYNTHASE"/>
    <property type="match status" value="1"/>
</dbReference>
<reference evidence="2" key="2">
    <citation type="submission" date="2022-09" db="EMBL/GenBank/DDBJ databases">
        <title>Biosynthetic gene clusters of Dactylosporangioum fulvum.</title>
        <authorList>
            <person name="Caradec T."/>
        </authorList>
    </citation>
    <scope>NUCLEOTIDE SEQUENCE</scope>
    <source>
        <strain evidence="2">NRRL B-16292</strain>
    </source>
</reference>
<dbReference type="SUPFAM" id="SSF52777">
    <property type="entry name" value="CoA-dependent acyltransferases"/>
    <property type="match status" value="2"/>
</dbReference>
<dbReference type="RefSeq" id="WP_259857292.1">
    <property type="nucleotide sequence ID" value="NZ_CP073720.1"/>
</dbReference>
<name>A0ABY5VR17_9ACTN</name>
<dbReference type="Gene3D" id="3.30.559.30">
    <property type="entry name" value="Nonribosomal peptide synthetase, condensation domain"/>
    <property type="match status" value="1"/>
</dbReference>
<protein>
    <submittedName>
        <fullName evidence="2">Condensation domain-containing protein</fullName>
    </submittedName>
</protein>
<dbReference type="PANTHER" id="PTHR45527">
    <property type="entry name" value="NONRIBOSOMAL PEPTIDE SYNTHETASE"/>
    <property type="match status" value="1"/>
</dbReference>
<dbReference type="EMBL" id="CP073720">
    <property type="protein sequence ID" value="UWP79534.1"/>
    <property type="molecule type" value="Genomic_DNA"/>
</dbReference>
<feature type="domain" description="Condensation" evidence="1">
    <location>
        <begin position="84"/>
        <end position="395"/>
    </location>
</feature>
<proteinExistence type="predicted"/>
<evidence type="ECO:0000259" key="1">
    <source>
        <dbReference type="Pfam" id="PF00668"/>
    </source>
</evidence>
<evidence type="ECO:0000313" key="3">
    <source>
        <dbReference type="Proteomes" id="UP001059617"/>
    </source>
</evidence>
<reference evidence="2" key="1">
    <citation type="submission" date="2021-04" db="EMBL/GenBank/DDBJ databases">
        <authorList>
            <person name="Hartkoorn R.C."/>
            <person name="Beaudoing E."/>
            <person name="Hot D."/>
        </authorList>
    </citation>
    <scope>NUCLEOTIDE SEQUENCE</scope>
    <source>
        <strain evidence="2">NRRL B-16292</strain>
    </source>
</reference>
<accession>A0ABY5VR17</accession>
<sequence length="603" mass="64503">MTVRVAIAAPTERRWQRPGAPRRIDASGRVAREGPMVQLTHLDPVPVRFQGWRAATGPLTVGQRNIAKWLTDAPQAPAAVLDQCFGIPPGTAVADVIECFAVLLCRHEGLRSRFVLGVPGAQRVLSAGEVAMAVHRVDDDATPEQVAECLVALGRARPIDVATEPPVRLAVGVRDGAVVTAVAVYSHLVVDFQALAILGAEFAEMICDPAARIIGDARQQPLDRATVERQPSRRRRLDQALRYWSRHIATAPVHPYARPRVTPATGSGAWGMSSEAASRALDRIAARTQVSRPTIVLAALCAVLSRRTGYATCQFVMLSANRFESSLKRYVGTLTQLTYVAVEAGGTGFDELVRRCFGAVLQAGLNGAYDVNLQHEHSTWVAAERGVAPSFEPLFNSVVVDTRGFDAAGTAPVGDPAPTRLEWADLPPTDILLRFDLGQVDGEMAARVWSGDTGRLTPDEARSLLLALERLLVAAAGGDLDHAATLAAVALPPIERPPGWLLVDNCWIDLAEVQRFLDDALAPAVARVFSAVDGVDLVAYVVAAPGGPATPAEVHRRCLALLPGRHAAMTPRHYVLCGHPPADVTDLAAWRAQPVLAAGTGRR</sequence>